<organism evidence="2 5">
    <name type="scientific">Streptomyces avermitilis</name>
    <dbReference type="NCBI Taxonomy" id="33903"/>
    <lineage>
        <taxon>Bacteria</taxon>
        <taxon>Bacillati</taxon>
        <taxon>Actinomycetota</taxon>
        <taxon>Actinomycetes</taxon>
        <taxon>Kitasatosporales</taxon>
        <taxon>Streptomycetaceae</taxon>
        <taxon>Streptomyces</taxon>
    </lineage>
</organism>
<dbReference type="Gene3D" id="3.40.640.10">
    <property type="entry name" value="Type I PLP-dependent aspartate aminotransferase-like (Major domain)"/>
    <property type="match status" value="1"/>
</dbReference>
<dbReference type="NCBIfam" id="TIGR01976">
    <property type="entry name" value="am_tr_V_VC1184"/>
    <property type="match status" value="1"/>
</dbReference>
<reference evidence="3 4" key="1">
    <citation type="submission" date="2019-04" db="EMBL/GenBank/DDBJ databases">
        <title>Draft genome sequences of Streptomyces avermitilis ATCC 31267.</title>
        <authorList>
            <person name="Komaki H."/>
            <person name="Tamura T."/>
            <person name="Hosoyama A."/>
        </authorList>
    </citation>
    <scope>NUCLEOTIDE SEQUENCE [LARGE SCALE GENOMIC DNA]</scope>
    <source>
        <strain evidence="3 4">ATCC 31267</strain>
    </source>
</reference>
<dbReference type="PANTHER" id="PTHR43586">
    <property type="entry name" value="CYSTEINE DESULFURASE"/>
    <property type="match status" value="1"/>
</dbReference>
<dbReference type="Proteomes" id="UP000299211">
    <property type="component" value="Unassembled WGS sequence"/>
</dbReference>
<evidence type="ECO:0000313" key="4">
    <source>
        <dbReference type="Proteomes" id="UP000299211"/>
    </source>
</evidence>
<evidence type="ECO:0000313" key="2">
    <source>
        <dbReference type="EMBL" id="GDY60728.1"/>
    </source>
</evidence>
<dbReference type="Proteomes" id="UP000302139">
    <property type="component" value="Unassembled WGS sequence"/>
</dbReference>
<sequence>MPWPFPGRSWQAGPVTYDVGALRAQFPALRAGTAHFDGPGGTQIPEPVIAAIADAMSNPLSIRGAEVLGETNAETIVQEFRQAMADLLGAAAPGIVLGRSATQLTYDFSRVLARTWAPGDEIVVSRLDHDANIRPWLQAAEQAGVHVRWADFDPATGELPAAAVGEVLSDRTRLVAVTAASNLIGTCPAVAEIADLVHRSGALLYVDGVHYAAHNFVDVTQLGADFFVCSPYKFFGPHHGVLAASPELLETLRPDKLLPSTDAVPERFELGTLPYEFLAGTRAAVDFLAGLATGAAVTGDRRDRLRSAYAAVERHETALRERIEKELSLLDGVTIHSRAAERTPTLLLTFADRSATRAYHFLARLGVHAPAGSFYALEASRHLGLGDSGGLRVGLSPYNDASDAERLLEGLTAFLAS</sequence>
<dbReference type="PANTHER" id="PTHR43586:SF21">
    <property type="entry name" value="PYRIDOXAL PHOSPHATE (PLP)-DEPENDENT ASPARTATE AMINOTRANSFERASE SUPERFAMILY"/>
    <property type="match status" value="1"/>
</dbReference>
<dbReference type="InterPro" id="IPR011340">
    <property type="entry name" value="Cys_dSase-rel"/>
</dbReference>
<gene>
    <name evidence="2" type="ORF">SAV14893_001210</name>
    <name evidence="3" type="ORF">SAV31267_086780</name>
</gene>
<proteinExistence type="predicted"/>
<name>A0A4D4LQL1_STRAX</name>
<evidence type="ECO:0000313" key="3">
    <source>
        <dbReference type="EMBL" id="GDY79193.1"/>
    </source>
</evidence>
<reference evidence="2 5" key="2">
    <citation type="submission" date="2019-04" db="EMBL/GenBank/DDBJ databases">
        <title>Draft genome sequences of Streptomyces avermitilis NBRC 14893.</title>
        <authorList>
            <person name="Komaki H."/>
            <person name="Tamura T."/>
            <person name="Hosoyama A."/>
        </authorList>
    </citation>
    <scope>NUCLEOTIDE SEQUENCE [LARGE SCALE GENOMIC DNA]</scope>
    <source>
        <strain evidence="2 5">NBRC 14893</strain>
    </source>
</reference>
<evidence type="ECO:0000259" key="1">
    <source>
        <dbReference type="Pfam" id="PF00266"/>
    </source>
</evidence>
<dbReference type="InterPro" id="IPR015422">
    <property type="entry name" value="PyrdxlP-dep_Trfase_small"/>
</dbReference>
<dbReference type="STRING" id="33903.AQJ43_11205"/>
<dbReference type="InterPro" id="IPR015424">
    <property type="entry name" value="PyrdxlP-dep_Trfase"/>
</dbReference>
<dbReference type="AlphaFoldDB" id="A0A4D4LQL1"/>
<protein>
    <submittedName>
        <fullName evidence="2">Cysteine desulfurase-like protein</fullName>
    </submittedName>
</protein>
<evidence type="ECO:0000313" key="5">
    <source>
        <dbReference type="Proteomes" id="UP000302139"/>
    </source>
</evidence>
<dbReference type="Pfam" id="PF00266">
    <property type="entry name" value="Aminotran_5"/>
    <property type="match status" value="1"/>
</dbReference>
<comment type="caution">
    <text evidence="2">The sequence shown here is derived from an EMBL/GenBank/DDBJ whole genome shotgun (WGS) entry which is preliminary data.</text>
</comment>
<dbReference type="EMBL" id="BJHY01000001">
    <property type="protein sequence ID" value="GDY79193.1"/>
    <property type="molecule type" value="Genomic_DNA"/>
</dbReference>
<dbReference type="InterPro" id="IPR015421">
    <property type="entry name" value="PyrdxlP-dep_Trfase_major"/>
</dbReference>
<feature type="domain" description="Aminotransferase class V" evidence="1">
    <location>
        <begin position="36"/>
        <end position="407"/>
    </location>
</feature>
<dbReference type="EMBL" id="BJHX01000001">
    <property type="protein sequence ID" value="GDY60728.1"/>
    <property type="molecule type" value="Genomic_DNA"/>
</dbReference>
<accession>A0A4D4LQL1</accession>
<dbReference type="Gene3D" id="3.90.1150.10">
    <property type="entry name" value="Aspartate Aminotransferase, domain 1"/>
    <property type="match status" value="1"/>
</dbReference>
<dbReference type="InterPro" id="IPR000192">
    <property type="entry name" value="Aminotrans_V_dom"/>
</dbReference>
<dbReference type="SUPFAM" id="SSF53383">
    <property type="entry name" value="PLP-dependent transferases"/>
    <property type="match status" value="1"/>
</dbReference>